<name>A0ABR1SUJ0_9PEZI</name>
<comment type="caution">
    <text evidence="2">The sequence shown here is derived from an EMBL/GenBank/DDBJ whole genome shotgun (WGS) entry which is preliminary data.</text>
</comment>
<reference evidence="2 3" key="1">
    <citation type="submission" date="2023-01" db="EMBL/GenBank/DDBJ databases">
        <title>Analysis of 21 Apiospora genomes using comparative genomics revels a genus with tremendous synthesis potential of carbohydrate active enzymes and secondary metabolites.</title>
        <authorList>
            <person name="Sorensen T."/>
        </authorList>
    </citation>
    <scope>NUCLEOTIDE SEQUENCE [LARGE SCALE GENOMIC DNA]</scope>
    <source>
        <strain evidence="2 3">CBS 20057</strain>
    </source>
</reference>
<keyword evidence="1" id="KW-0732">Signal</keyword>
<evidence type="ECO:0000313" key="2">
    <source>
        <dbReference type="EMBL" id="KAK8037355.1"/>
    </source>
</evidence>
<keyword evidence="3" id="KW-1185">Reference proteome</keyword>
<evidence type="ECO:0008006" key="4">
    <source>
        <dbReference type="Google" id="ProtNLM"/>
    </source>
</evidence>
<dbReference type="Proteomes" id="UP001396898">
    <property type="component" value="Unassembled WGS sequence"/>
</dbReference>
<sequence length="135" mass="14933">MANLGALNVLPVELLHLVLCESNLQAVSRFSQVNKRARAVVGTLQGIDAVRDVLVPHLWEYGNIYSPVHIPTSGVWSYGMIYPTLRRRGCHDRACADPINRTLCRRCVNDSKEGLSMACLEPVLKDASTVMRSGE</sequence>
<feature type="chain" id="PRO_5045318961" description="F-box domain-containing protein" evidence="1">
    <location>
        <begin position="21"/>
        <end position="135"/>
    </location>
</feature>
<gene>
    <name evidence="2" type="ORF">PG991_000701</name>
</gene>
<organism evidence="2 3">
    <name type="scientific">Apiospora marii</name>
    <dbReference type="NCBI Taxonomy" id="335849"/>
    <lineage>
        <taxon>Eukaryota</taxon>
        <taxon>Fungi</taxon>
        <taxon>Dikarya</taxon>
        <taxon>Ascomycota</taxon>
        <taxon>Pezizomycotina</taxon>
        <taxon>Sordariomycetes</taxon>
        <taxon>Xylariomycetidae</taxon>
        <taxon>Amphisphaeriales</taxon>
        <taxon>Apiosporaceae</taxon>
        <taxon>Apiospora</taxon>
    </lineage>
</organism>
<evidence type="ECO:0000313" key="3">
    <source>
        <dbReference type="Proteomes" id="UP001396898"/>
    </source>
</evidence>
<dbReference type="EMBL" id="JAQQWI010000002">
    <property type="protein sequence ID" value="KAK8037355.1"/>
    <property type="molecule type" value="Genomic_DNA"/>
</dbReference>
<feature type="signal peptide" evidence="1">
    <location>
        <begin position="1"/>
        <end position="20"/>
    </location>
</feature>
<protein>
    <recommendedName>
        <fullName evidence="4">F-box domain-containing protein</fullName>
    </recommendedName>
</protein>
<evidence type="ECO:0000256" key="1">
    <source>
        <dbReference type="SAM" id="SignalP"/>
    </source>
</evidence>
<accession>A0ABR1SUJ0</accession>
<proteinExistence type="predicted"/>